<protein>
    <recommendedName>
        <fullName evidence="3">RGS domain-containing protein</fullName>
    </recommendedName>
</protein>
<dbReference type="PRINTS" id="PR01301">
    <property type="entry name" value="RGSPROTEIN"/>
</dbReference>
<dbReference type="CDD" id="cd07440">
    <property type="entry name" value="RGS"/>
    <property type="match status" value="1"/>
</dbReference>
<dbReference type="AlphaFoldDB" id="A0A1Y1Y0B1"/>
<feature type="transmembrane region" description="Helical" evidence="2">
    <location>
        <begin position="181"/>
        <end position="204"/>
    </location>
</feature>
<name>A0A1Y1Y0B1_9FUNG</name>
<dbReference type="Gene3D" id="1.10.167.10">
    <property type="entry name" value="Regulator of G-protein Signalling 4, domain 2"/>
    <property type="match status" value="1"/>
</dbReference>
<dbReference type="Proteomes" id="UP000193498">
    <property type="component" value="Unassembled WGS sequence"/>
</dbReference>
<dbReference type="InParanoid" id="A0A1Y1Y0B1"/>
<keyword evidence="2" id="KW-0472">Membrane</keyword>
<dbReference type="Pfam" id="PF00615">
    <property type="entry name" value="RGS"/>
    <property type="match status" value="1"/>
</dbReference>
<feature type="domain" description="RGS" evidence="3">
    <location>
        <begin position="346"/>
        <end position="465"/>
    </location>
</feature>
<sequence length="479" mass="56354">MNTSLLLTCIITPLWTLQCLGCSIMFWRHRNTDYIKYRSPKLSLLVELFVCIFGVLYMLRWSLTGLIPCFVIVWITEFGYPVIYLAIIARSVRLLFLYRLSEAKLVAASTYDEHEAAKRYRKRRSEVTHHLKKRSSDDSGLEMRNLTSPSTPSTVHNDSYPSVPLEHSWFHKHRYILSPNYLNTVIGIILTFHAMILIVLQVFSPKVAILPTVAMENCFVGWEWIPHQMFIVLYNLILFILVILLRDVADAYGIRAELLYMSIVNMIFDIFFIMFFHIPVFRELDPHDYVVNLMFVPLLNFHYHMIIRPVLASRGYPSMSNMLLRQNRNSAEFGFHAHSLTASKLSFDQMVESYALWEQFKLFAVQDFTVENVLFFERCRKLKQMWAAENATPPETSTLEKEIHDLYNTFIAPNARFVVNLNGKTRRLIQEALKKREYKMEIFERALEEVGELMFRNTYPRFLQSRRNLHLKWEDVGAV</sequence>
<keyword evidence="5" id="KW-1185">Reference proteome</keyword>
<dbReference type="SMART" id="SM00315">
    <property type="entry name" value="RGS"/>
    <property type="match status" value="1"/>
</dbReference>
<accession>A0A1Y1Y0B1</accession>
<feature type="compositionally biased region" description="Polar residues" evidence="1">
    <location>
        <begin position="145"/>
        <end position="159"/>
    </location>
</feature>
<feature type="transmembrane region" description="Helical" evidence="2">
    <location>
        <begin position="290"/>
        <end position="311"/>
    </location>
</feature>
<comment type="caution">
    <text evidence="4">The sequence shown here is derived from an EMBL/GenBank/DDBJ whole genome shotgun (WGS) entry which is preliminary data.</text>
</comment>
<proteinExistence type="predicted"/>
<keyword evidence="2" id="KW-0812">Transmembrane</keyword>
<gene>
    <name evidence="4" type="ORF">K493DRAFT_317346</name>
</gene>
<feature type="region of interest" description="Disordered" evidence="1">
    <location>
        <begin position="122"/>
        <end position="159"/>
    </location>
</feature>
<evidence type="ECO:0000256" key="1">
    <source>
        <dbReference type="SAM" id="MobiDB-lite"/>
    </source>
</evidence>
<dbReference type="InterPro" id="IPR044926">
    <property type="entry name" value="RGS_subdomain_2"/>
</dbReference>
<feature type="transmembrane region" description="Helical" evidence="2">
    <location>
        <begin position="6"/>
        <end position="27"/>
    </location>
</feature>
<dbReference type="InterPro" id="IPR016137">
    <property type="entry name" value="RGS"/>
</dbReference>
<evidence type="ECO:0000256" key="2">
    <source>
        <dbReference type="SAM" id="Phobius"/>
    </source>
</evidence>
<feature type="transmembrane region" description="Helical" evidence="2">
    <location>
        <begin position="224"/>
        <end position="246"/>
    </location>
</feature>
<dbReference type="PANTHER" id="PTHR10845">
    <property type="entry name" value="REGULATOR OF G PROTEIN SIGNALING"/>
    <property type="match status" value="1"/>
</dbReference>
<dbReference type="InterPro" id="IPR036305">
    <property type="entry name" value="RGS_sf"/>
</dbReference>
<feature type="transmembrane region" description="Helical" evidence="2">
    <location>
        <begin position="258"/>
        <end position="278"/>
    </location>
</feature>
<dbReference type="PANTHER" id="PTHR10845:SF192">
    <property type="entry name" value="DOUBLE HIT, ISOFORM B"/>
    <property type="match status" value="1"/>
</dbReference>
<dbReference type="STRING" id="1314790.A0A1Y1Y0B1"/>
<dbReference type="OrthoDB" id="196547at2759"/>
<feature type="compositionally biased region" description="Basic and acidic residues" evidence="1">
    <location>
        <begin position="125"/>
        <end position="137"/>
    </location>
</feature>
<dbReference type="SUPFAM" id="SSF48097">
    <property type="entry name" value="Regulator of G-protein signaling, RGS"/>
    <property type="match status" value="1"/>
</dbReference>
<dbReference type="PROSITE" id="PS50132">
    <property type="entry name" value="RGS"/>
    <property type="match status" value="1"/>
</dbReference>
<evidence type="ECO:0000313" key="5">
    <source>
        <dbReference type="Proteomes" id="UP000193498"/>
    </source>
</evidence>
<dbReference type="EMBL" id="MCFE01000326">
    <property type="protein sequence ID" value="ORX91335.1"/>
    <property type="molecule type" value="Genomic_DNA"/>
</dbReference>
<reference evidence="4 5" key="1">
    <citation type="submission" date="2016-07" db="EMBL/GenBank/DDBJ databases">
        <title>Pervasive Adenine N6-methylation of Active Genes in Fungi.</title>
        <authorList>
            <consortium name="DOE Joint Genome Institute"/>
            <person name="Mondo S.J."/>
            <person name="Dannebaum R.O."/>
            <person name="Kuo R.C."/>
            <person name="Labutti K."/>
            <person name="Haridas S."/>
            <person name="Kuo A."/>
            <person name="Salamov A."/>
            <person name="Ahrendt S.R."/>
            <person name="Lipzen A."/>
            <person name="Sullivan W."/>
            <person name="Andreopoulos W.B."/>
            <person name="Clum A."/>
            <person name="Lindquist E."/>
            <person name="Daum C."/>
            <person name="Ramamoorthy G.K."/>
            <person name="Gryganskyi A."/>
            <person name="Culley D."/>
            <person name="Magnuson J.K."/>
            <person name="James T.Y."/>
            <person name="O'Malley M.A."/>
            <person name="Stajich J.E."/>
            <person name="Spatafora J.W."/>
            <person name="Visel A."/>
            <person name="Grigoriev I.V."/>
        </authorList>
    </citation>
    <scope>NUCLEOTIDE SEQUENCE [LARGE SCALE GENOMIC DNA]</scope>
    <source>
        <strain evidence="4 5">CBS 931.73</strain>
    </source>
</reference>
<keyword evidence="2" id="KW-1133">Transmembrane helix</keyword>
<feature type="transmembrane region" description="Helical" evidence="2">
    <location>
        <begin position="39"/>
        <end position="59"/>
    </location>
</feature>
<evidence type="ECO:0000313" key="4">
    <source>
        <dbReference type="EMBL" id="ORX91335.1"/>
    </source>
</evidence>
<feature type="transmembrane region" description="Helical" evidence="2">
    <location>
        <begin position="65"/>
        <end position="89"/>
    </location>
</feature>
<evidence type="ECO:0000259" key="3">
    <source>
        <dbReference type="PROSITE" id="PS50132"/>
    </source>
</evidence>
<organism evidence="4 5">
    <name type="scientific">Basidiobolus meristosporus CBS 931.73</name>
    <dbReference type="NCBI Taxonomy" id="1314790"/>
    <lineage>
        <taxon>Eukaryota</taxon>
        <taxon>Fungi</taxon>
        <taxon>Fungi incertae sedis</taxon>
        <taxon>Zoopagomycota</taxon>
        <taxon>Entomophthoromycotina</taxon>
        <taxon>Basidiobolomycetes</taxon>
        <taxon>Basidiobolales</taxon>
        <taxon>Basidiobolaceae</taxon>
        <taxon>Basidiobolus</taxon>
    </lineage>
</organism>